<protein>
    <submittedName>
        <fullName evidence="1">Uncharacterized protein</fullName>
    </submittedName>
</protein>
<gene>
    <name evidence="1" type="ORF">GKJPGBOP_00004</name>
</gene>
<accession>A0A401VTD8</accession>
<organism evidence="1 2">
    <name type="scientific">Streptomyces paromomycinus</name>
    <name type="common">Streptomyces rimosus subsp. paromomycinus</name>
    <dbReference type="NCBI Taxonomy" id="92743"/>
    <lineage>
        <taxon>Bacteria</taxon>
        <taxon>Bacillati</taxon>
        <taxon>Actinomycetota</taxon>
        <taxon>Actinomycetes</taxon>
        <taxon>Kitasatosporales</taxon>
        <taxon>Streptomycetaceae</taxon>
        <taxon>Streptomyces</taxon>
    </lineage>
</organism>
<dbReference type="Proteomes" id="UP000286746">
    <property type="component" value="Unassembled WGS sequence"/>
</dbReference>
<dbReference type="AlphaFoldDB" id="A0A401VTD8"/>
<sequence length="57" mass="6200">MTAWASKTLVERACGLRSCTSAAGHWSAATITIPAHFFLNGWIQVLNPSEVATWLIL</sequence>
<reference evidence="1 2" key="1">
    <citation type="submission" date="2018-11" db="EMBL/GenBank/DDBJ databases">
        <title>Whole genome sequence of Streptomyces paromomycinus NBRC 15454(T).</title>
        <authorList>
            <person name="Komaki H."/>
            <person name="Tamura T."/>
        </authorList>
    </citation>
    <scope>NUCLEOTIDE SEQUENCE [LARGE SCALE GENOMIC DNA]</scope>
    <source>
        <strain evidence="1 2">NBRC 15454</strain>
    </source>
</reference>
<evidence type="ECO:0000313" key="1">
    <source>
        <dbReference type="EMBL" id="GCD40355.1"/>
    </source>
</evidence>
<keyword evidence="2" id="KW-1185">Reference proteome</keyword>
<comment type="caution">
    <text evidence="1">The sequence shown here is derived from an EMBL/GenBank/DDBJ whole genome shotgun (WGS) entry which is preliminary data.</text>
</comment>
<evidence type="ECO:0000313" key="2">
    <source>
        <dbReference type="Proteomes" id="UP000286746"/>
    </source>
</evidence>
<name>A0A401VTD8_STREY</name>
<dbReference type="EMBL" id="BHZD01000001">
    <property type="protein sequence ID" value="GCD40355.1"/>
    <property type="molecule type" value="Genomic_DNA"/>
</dbReference>
<proteinExistence type="predicted"/>